<dbReference type="RefSeq" id="XP_067927734.1">
    <property type="nucleotide sequence ID" value="XM_068060286.1"/>
</dbReference>
<dbReference type="AlphaFoldDB" id="A0A2C6LH80"/>
<evidence type="ECO:0000313" key="2">
    <source>
        <dbReference type="Proteomes" id="UP000221165"/>
    </source>
</evidence>
<gene>
    <name evidence="1" type="ORF">CSUI_000051</name>
</gene>
<dbReference type="EMBL" id="MIGC01000023">
    <property type="protein sequence ID" value="PHJ26088.1"/>
    <property type="molecule type" value="Genomic_DNA"/>
</dbReference>
<dbReference type="Proteomes" id="UP000221165">
    <property type="component" value="Unassembled WGS sequence"/>
</dbReference>
<organism evidence="1 2">
    <name type="scientific">Cystoisospora suis</name>
    <dbReference type="NCBI Taxonomy" id="483139"/>
    <lineage>
        <taxon>Eukaryota</taxon>
        <taxon>Sar</taxon>
        <taxon>Alveolata</taxon>
        <taxon>Apicomplexa</taxon>
        <taxon>Conoidasida</taxon>
        <taxon>Coccidia</taxon>
        <taxon>Eucoccidiorida</taxon>
        <taxon>Eimeriorina</taxon>
        <taxon>Sarcocystidae</taxon>
        <taxon>Cystoisospora</taxon>
    </lineage>
</organism>
<keyword evidence="2" id="KW-1185">Reference proteome</keyword>
<evidence type="ECO:0000313" key="1">
    <source>
        <dbReference type="EMBL" id="PHJ26088.1"/>
    </source>
</evidence>
<name>A0A2C6LH80_9APIC</name>
<dbReference type="VEuPathDB" id="ToxoDB:CSUI_000051"/>
<proteinExistence type="predicted"/>
<accession>A0A2C6LH80</accession>
<feature type="non-terminal residue" evidence="1">
    <location>
        <position position="1"/>
    </location>
</feature>
<protein>
    <submittedName>
        <fullName evidence="1">Uncharacterized protein</fullName>
    </submittedName>
</protein>
<sequence>PSLELEVCGAVPSALPAHAPNPHAKSATSGSDVLRHPNDCRKTDEENKYLRHLCNIRCLQIYLCLAAKSVGGPPPEEYRHEAVDAVCSRFLSEALDYRKKLASSAQEKKANFVAQLESLAEPQSSGGEATYIIQNSDLTTTAGFLRNALVSEGICISDR</sequence>
<dbReference type="GeneID" id="94423497"/>
<comment type="caution">
    <text evidence="1">The sequence shown here is derived from an EMBL/GenBank/DDBJ whole genome shotgun (WGS) entry which is preliminary data.</text>
</comment>
<reference evidence="1 2" key="1">
    <citation type="journal article" date="2017" name="Int. J. Parasitol.">
        <title>The genome of the protozoan parasite Cystoisospora suis and a reverse vaccinology approach to identify vaccine candidates.</title>
        <authorList>
            <person name="Palmieri N."/>
            <person name="Shrestha A."/>
            <person name="Ruttkowski B."/>
            <person name="Beck T."/>
            <person name="Vogl C."/>
            <person name="Tomley F."/>
            <person name="Blake D.P."/>
            <person name="Joachim A."/>
        </authorList>
    </citation>
    <scope>NUCLEOTIDE SEQUENCE [LARGE SCALE GENOMIC DNA]</scope>
    <source>
        <strain evidence="1 2">Wien I</strain>
    </source>
</reference>